<keyword evidence="2" id="KW-1185">Reference proteome</keyword>
<proteinExistence type="predicted"/>
<evidence type="ECO:0000313" key="2">
    <source>
        <dbReference type="Proteomes" id="UP000009223"/>
    </source>
</evidence>
<dbReference type="Gene3D" id="3.30.160.250">
    <property type="match status" value="1"/>
</dbReference>
<evidence type="ECO:0000313" key="1">
    <source>
        <dbReference type="EMBL" id="AEF86620.1"/>
    </source>
</evidence>
<gene>
    <name evidence="1" type="ordered locus">TREPR_1100</name>
</gene>
<evidence type="ECO:0008006" key="3">
    <source>
        <dbReference type="Google" id="ProtNLM"/>
    </source>
</evidence>
<name>F5YHA4_TREPZ</name>
<dbReference type="STRING" id="545694.TREPR_1100"/>
<dbReference type="SUPFAM" id="SSF143100">
    <property type="entry name" value="TTHA1013/TTHA0281-like"/>
    <property type="match status" value="1"/>
</dbReference>
<reference evidence="2" key="1">
    <citation type="submission" date="2009-12" db="EMBL/GenBank/DDBJ databases">
        <title>Complete sequence of Treponema primitia strain ZAS-2.</title>
        <authorList>
            <person name="Tetu S.G."/>
            <person name="Matson E."/>
            <person name="Ren Q."/>
            <person name="Seshadri R."/>
            <person name="Elbourne L."/>
            <person name="Hassan K.A."/>
            <person name="Durkin A."/>
            <person name="Radune D."/>
            <person name="Mohamoud Y."/>
            <person name="Shay R."/>
            <person name="Jin S."/>
            <person name="Zhang X."/>
            <person name="Lucey K."/>
            <person name="Ballor N.R."/>
            <person name="Ottesen E."/>
            <person name="Rosenthal R."/>
            <person name="Allen A."/>
            <person name="Leadbetter J.R."/>
            <person name="Paulsen I.T."/>
        </authorList>
    </citation>
    <scope>NUCLEOTIDE SEQUENCE [LARGE SCALE GENOMIC DNA]</scope>
    <source>
        <strain evidence="2">ATCC BAA-887 / DSM 12427 / ZAS-2</strain>
    </source>
</reference>
<protein>
    <recommendedName>
        <fullName evidence="3">HicB family protein</fullName>
    </recommendedName>
</protein>
<sequence>MNYHFKLHKETIGYWAERCELKGCNTEGDSMEEIKKACKEALDVYLYEPDNSERIIPLPNDTLDGGKA</sequence>
<dbReference type="KEGG" id="tpi:TREPR_1100"/>
<organism evidence="1 2">
    <name type="scientific">Treponema primitia (strain ATCC BAA-887 / DSM 12427 / ZAS-2)</name>
    <dbReference type="NCBI Taxonomy" id="545694"/>
    <lineage>
        <taxon>Bacteria</taxon>
        <taxon>Pseudomonadati</taxon>
        <taxon>Spirochaetota</taxon>
        <taxon>Spirochaetia</taxon>
        <taxon>Spirochaetales</taxon>
        <taxon>Treponemataceae</taxon>
        <taxon>Treponema</taxon>
    </lineage>
</organism>
<dbReference type="AlphaFoldDB" id="F5YHA4"/>
<dbReference type="InterPro" id="IPR035069">
    <property type="entry name" value="TTHA1013/TTHA0281-like"/>
</dbReference>
<dbReference type="EMBL" id="CP001843">
    <property type="protein sequence ID" value="AEF86620.1"/>
    <property type="molecule type" value="Genomic_DNA"/>
</dbReference>
<dbReference type="Proteomes" id="UP000009223">
    <property type="component" value="Chromosome"/>
</dbReference>
<accession>F5YHA4</accession>
<dbReference type="HOGENOM" id="CLU_2792812_0_0_12"/>
<reference evidence="1 2" key="2">
    <citation type="journal article" date="2011" name="ISME J.">
        <title>RNA-seq reveals cooperative metabolic interactions between two termite-gut spirochete species in co-culture.</title>
        <authorList>
            <person name="Rosenthal A.Z."/>
            <person name="Matson E.G."/>
            <person name="Eldar A."/>
            <person name="Leadbetter J.R."/>
        </authorList>
    </citation>
    <scope>NUCLEOTIDE SEQUENCE [LARGE SCALE GENOMIC DNA]</scope>
    <source>
        <strain evidence="2">ATCC BAA-887 / DSM 12427 / ZAS-2</strain>
    </source>
</reference>